<evidence type="ECO:0000313" key="2">
    <source>
        <dbReference type="Proteomes" id="UP000197290"/>
    </source>
</evidence>
<dbReference type="Proteomes" id="UP000197290">
    <property type="component" value="Unassembled WGS sequence"/>
</dbReference>
<name>A0A245ZTW3_9SPHN</name>
<dbReference type="EMBL" id="NBBI01000001">
    <property type="protein sequence ID" value="OWK33171.1"/>
    <property type="molecule type" value="Genomic_DNA"/>
</dbReference>
<sequence length="233" mass="26080">MLPFATEFPVKQSNNKAAFAAEVFAWLRGMRHSQILAASSERELDGENVFLTAKGGEELRMRELRRGDDWDAIGFRHDMPDEQGRIWRTEAVLKRSLEQSGDDVVRLRTQCLAARPGAVLQSPKKPYLIKGLLKGSWGGIDGQIEVCDEPLWLEDSAEDLDLAEAIISGTGSQWLPIVYISAIGFEEWRLSENEIEKLAYDLGGVAHVVVEPSRTFSFKLRDVSDGKNIYGAR</sequence>
<gene>
    <name evidence="1" type="ORF">SPDO_00450</name>
</gene>
<proteinExistence type="predicted"/>
<organism evidence="1 2">
    <name type="scientific">Sphingomonas dokdonensis</name>
    <dbReference type="NCBI Taxonomy" id="344880"/>
    <lineage>
        <taxon>Bacteria</taxon>
        <taxon>Pseudomonadati</taxon>
        <taxon>Pseudomonadota</taxon>
        <taxon>Alphaproteobacteria</taxon>
        <taxon>Sphingomonadales</taxon>
        <taxon>Sphingomonadaceae</taxon>
        <taxon>Sphingomonas</taxon>
    </lineage>
</organism>
<dbReference type="AlphaFoldDB" id="A0A245ZTW3"/>
<reference evidence="1 2" key="1">
    <citation type="submission" date="2017-03" db="EMBL/GenBank/DDBJ databases">
        <title>Genome sequence of Sphingomonas dokdonensis DSM 21029.</title>
        <authorList>
            <person name="Poehlein A."/>
            <person name="Wuebbeler J.H."/>
            <person name="Steinbuechel A."/>
            <person name="Daniel R."/>
        </authorList>
    </citation>
    <scope>NUCLEOTIDE SEQUENCE [LARGE SCALE GENOMIC DNA]</scope>
    <source>
        <strain evidence="1 2">DSM 21029</strain>
    </source>
</reference>
<keyword evidence="2" id="KW-1185">Reference proteome</keyword>
<dbReference type="RefSeq" id="WP_143559549.1">
    <property type="nucleotide sequence ID" value="NZ_NBBI01000001.1"/>
</dbReference>
<dbReference type="OrthoDB" id="8438529at2"/>
<accession>A0A245ZTW3</accession>
<comment type="caution">
    <text evidence="1">The sequence shown here is derived from an EMBL/GenBank/DDBJ whole genome shotgun (WGS) entry which is preliminary data.</text>
</comment>
<protein>
    <submittedName>
        <fullName evidence="1">Uncharacterized protein</fullName>
    </submittedName>
</protein>
<evidence type="ECO:0000313" key="1">
    <source>
        <dbReference type="EMBL" id="OWK33171.1"/>
    </source>
</evidence>